<accession>A0ABQ7EG49</accession>
<evidence type="ECO:0000313" key="2">
    <source>
        <dbReference type="Proteomes" id="UP000266723"/>
    </source>
</evidence>
<comment type="caution">
    <text evidence="1">The sequence shown here is derived from an EMBL/GenBank/DDBJ whole genome shotgun (WGS) entry which is preliminary data.</text>
</comment>
<name>A0ABQ7EG49_BRACR</name>
<dbReference type="Proteomes" id="UP000266723">
    <property type="component" value="Unassembled WGS sequence"/>
</dbReference>
<organism evidence="1 2">
    <name type="scientific">Brassica cretica</name>
    <name type="common">Mustard</name>
    <dbReference type="NCBI Taxonomy" id="69181"/>
    <lineage>
        <taxon>Eukaryota</taxon>
        <taxon>Viridiplantae</taxon>
        <taxon>Streptophyta</taxon>
        <taxon>Embryophyta</taxon>
        <taxon>Tracheophyta</taxon>
        <taxon>Spermatophyta</taxon>
        <taxon>Magnoliopsida</taxon>
        <taxon>eudicotyledons</taxon>
        <taxon>Gunneridae</taxon>
        <taxon>Pentapetalae</taxon>
        <taxon>rosids</taxon>
        <taxon>malvids</taxon>
        <taxon>Brassicales</taxon>
        <taxon>Brassicaceae</taxon>
        <taxon>Brassiceae</taxon>
        <taxon>Brassica</taxon>
    </lineage>
</organism>
<keyword evidence="2" id="KW-1185">Reference proteome</keyword>
<gene>
    <name evidence="1" type="ORF">DY000_02024834</name>
</gene>
<evidence type="ECO:0000313" key="1">
    <source>
        <dbReference type="EMBL" id="KAF3595610.1"/>
    </source>
</evidence>
<proteinExistence type="predicted"/>
<sequence length="94" mass="11159">MEDLRESISKGARDVILLSRNPKIITEIPHDHRISFQTHPLKFRLSSRISPTIVRTRRRLLCWKESWEIFSGGWRIDVLLLDEIFEYLTGNRVV</sequence>
<reference evidence="1 2" key="1">
    <citation type="journal article" date="2020" name="BMC Genomics">
        <title>Intraspecific diversification of the crop wild relative Brassica cretica Lam. using demographic model selection.</title>
        <authorList>
            <person name="Kioukis A."/>
            <person name="Michalopoulou V.A."/>
            <person name="Briers L."/>
            <person name="Pirintsos S."/>
            <person name="Studholme D.J."/>
            <person name="Pavlidis P."/>
            <person name="Sarris P.F."/>
        </authorList>
    </citation>
    <scope>NUCLEOTIDE SEQUENCE [LARGE SCALE GENOMIC DNA]</scope>
    <source>
        <strain evidence="2">cv. PFS-1207/04</strain>
    </source>
</reference>
<protein>
    <submittedName>
        <fullName evidence="1">Uncharacterized protein</fullName>
    </submittedName>
</protein>
<dbReference type="EMBL" id="QGKV02000299">
    <property type="protein sequence ID" value="KAF3595610.1"/>
    <property type="molecule type" value="Genomic_DNA"/>
</dbReference>